<organism evidence="6 7">
    <name type="scientific">Vibrio hippocampi</name>
    <dbReference type="NCBI Taxonomy" id="654686"/>
    <lineage>
        <taxon>Bacteria</taxon>
        <taxon>Pseudomonadati</taxon>
        <taxon>Pseudomonadota</taxon>
        <taxon>Gammaproteobacteria</taxon>
        <taxon>Vibrionales</taxon>
        <taxon>Vibrionaceae</taxon>
        <taxon>Vibrio</taxon>
    </lineage>
</organism>
<evidence type="ECO:0000259" key="5">
    <source>
        <dbReference type="PROSITE" id="PS50931"/>
    </source>
</evidence>
<proteinExistence type="inferred from homology"/>
<dbReference type="SUPFAM" id="SSF46785">
    <property type="entry name" value="Winged helix' DNA-binding domain"/>
    <property type="match status" value="1"/>
</dbReference>
<keyword evidence="4" id="KW-0804">Transcription</keyword>
<dbReference type="PROSITE" id="PS50931">
    <property type="entry name" value="HTH_LYSR"/>
    <property type="match status" value="1"/>
</dbReference>
<dbReference type="RefSeq" id="WP_237483731.1">
    <property type="nucleotide sequence ID" value="NZ_CAKLCM010000002.1"/>
</dbReference>
<keyword evidence="3" id="KW-0238">DNA-binding</keyword>
<keyword evidence="7" id="KW-1185">Reference proteome</keyword>
<keyword evidence="2" id="KW-0805">Transcription regulation</keyword>
<dbReference type="Proteomes" id="UP000838160">
    <property type="component" value="Unassembled WGS sequence"/>
</dbReference>
<dbReference type="InterPro" id="IPR036388">
    <property type="entry name" value="WH-like_DNA-bd_sf"/>
</dbReference>
<dbReference type="EMBL" id="CAKLCM010000002">
    <property type="protein sequence ID" value="CAH0525031.1"/>
    <property type="molecule type" value="Genomic_DNA"/>
</dbReference>
<name>A0ABN8DHF3_9VIBR</name>
<dbReference type="PANTHER" id="PTHR30118:SF15">
    <property type="entry name" value="TRANSCRIPTIONAL REGULATORY PROTEIN"/>
    <property type="match status" value="1"/>
</dbReference>
<gene>
    <name evidence="6" type="primary">pcpR_2</name>
    <name evidence="6" type="ORF">VHP8226_00696</name>
</gene>
<accession>A0ABN8DHF3</accession>
<evidence type="ECO:0000313" key="6">
    <source>
        <dbReference type="EMBL" id="CAH0525031.1"/>
    </source>
</evidence>
<dbReference type="PANTHER" id="PTHR30118">
    <property type="entry name" value="HTH-TYPE TRANSCRIPTIONAL REGULATOR LEUO-RELATED"/>
    <property type="match status" value="1"/>
</dbReference>
<evidence type="ECO:0000256" key="1">
    <source>
        <dbReference type="ARBA" id="ARBA00009437"/>
    </source>
</evidence>
<dbReference type="InterPro" id="IPR000847">
    <property type="entry name" value="LysR_HTH_N"/>
</dbReference>
<reference evidence="6" key="1">
    <citation type="submission" date="2021-12" db="EMBL/GenBank/DDBJ databases">
        <authorList>
            <person name="Rodrigo-Torres L."/>
            <person name="Arahal R. D."/>
            <person name="Lucena T."/>
        </authorList>
    </citation>
    <scope>NUCLEOTIDE SEQUENCE</scope>
    <source>
        <strain evidence="6">CECT 8226</strain>
    </source>
</reference>
<evidence type="ECO:0000256" key="2">
    <source>
        <dbReference type="ARBA" id="ARBA00023015"/>
    </source>
</evidence>
<feature type="domain" description="HTH lysR-type" evidence="5">
    <location>
        <begin position="14"/>
        <end position="71"/>
    </location>
</feature>
<dbReference type="InterPro" id="IPR005119">
    <property type="entry name" value="LysR_subst-bd"/>
</dbReference>
<comment type="caution">
    <text evidence="6">The sequence shown here is derived from an EMBL/GenBank/DDBJ whole genome shotgun (WGS) entry which is preliminary data.</text>
</comment>
<dbReference type="SUPFAM" id="SSF53850">
    <property type="entry name" value="Periplasmic binding protein-like II"/>
    <property type="match status" value="1"/>
</dbReference>
<dbReference type="Pfam" id="PF00126">
    <property type="entry name" value="HTH_1"/>
    <property type="match status" value="1"/>
</dbReference>
<dbReference type="InterPro" id="IPR050389">
    <property type="entry name" value="LysR-type_TF"/>
</dbReference>
<evidence type="ECO:0000256" key="3">
    <source>
        <dbReference type="ARBA" id="ARBA00023125"/>
    </source>
</evidence>
<dbReference type="Gene3D" id="3.40.190.10">
    <property type="entry name" value="Periplasmic binding protein-like II"/>
    <property type="match status" value="2"/>
</dbReference>
<dbReference type="Pfam" id="PF03466">
    <property type="entry name" value="LysR_substrate"/>
    <property type="match status" value="1"/>
</dbReference>
<protein>
    <submittedName>
        <fullName evidence="6">PCP degradation transcriptional activation protein</fullName>
    </submittedName>
</protein>
<evidence type="ECO:0000256" key="4">
    <source>
        <dbReference type="ARBA" id="ARBA00023163"/>
    </source>
</evidence>
<evidence type="ECO:0000313" key="7">
    <source>
        <dbReference type="Proteomes" id="UP000838160"/>
    </source>
</evidence>
<dbReference type="Gene3D" id="1.10.10.10">
    <property type="entry name" value="Winged helix-like DNA-binding domain superfamily/Winged helix DNA-binding domain"/>
    <property type="match status" value="1"/>
</dbReference>
<dbReference type="InterPro" id="IPR036390">
    <property type="entry name" value="WH_DNA-bd_sf"/>
</dbReference>
<sequence length="313" mass="35442">MSEINTGAVDWRKVDLNLLTMFYRLYQTRSVSLAAEKSFVSQSAMSHSLAKLRVICSDPLFERKGHQMQPTQKANELFPVVEQILNLVETNLLSGGEFHPEVYQGAIRIGLTDYAEFIFAPSIYDAIVSQAPCAKISFVNVNRHNYQAVDDRQSLDVIIGSIAPLPDNYQSQTLYTEKHVCIYDPRFVRFEHLGIEQFIDTPHCLVSPDGQFRSKVDEYLDSIGQKRNVAAVSGHFLTIGQLVQGRKLLAIVPEKMAQISAMQSNVKTVSTPVPVPDFDISMIWKKQRHDLDRVQWLRQLLYEAIITQVSANP</sequence>
<comment type="similarity">
    <text evidence="1">Belongs to the LysR transcriptional regulatory family.</text>
</comment>